<protein>
    <submittedName>
        <fullName evidence="5">Two-component system chemotaxis response regulator CheY/two-component system cell cycle response regulator DivK</fullName>
    </submittedName>
</protein>
<proteinExistence type="predicted"/>
<keyword evidence="6" id="KW-1185">Reference proteome</keyword>
<dbReference type="SUPFAM" id="SSF52172">
    <property type="entry name" value="CheY-like"/>
    <property type="match status" value="1"/>
</dbReference>
<dbReference type="Gene3D" id="3.40.50.2300">
    <property type="match status" value="1"/>
</dbReference>
<dbReference type="AlphaFoldDB" id="A0A316GY97"/>
<dbReference type="PANTHER" id="PTHR44591">
    <property type="entry name" value="STRESS RESPONSE REGULATOR PROTEIN 1"/>
    <property type="match status" value="1"/>
</dbReference>
<evidence type="ECO:0000256" key="2">
    <source>
        <dbReference type="ARBA" id="ARBA00023012"/>
    </source>
</evidence>
<evidence type="ECO:0000259" key="4">
    <source>
        <dbReference type="PROSITE" id="PS50110"/>
    </source>
</evidence>
<organism evidence="5 6">
    <name type="scientific">Mucilaginibacter oryzae</name>
    <dbReference type="NCBI Taxonomy" id="468058"/>
    <lineage>
        <taxon>Bacteria</taxon>
        <taxon>Pseudomonadati</taxon>
        <taxon>Bacteroidota</taxon>
        <taxon>Sphingobacteriia</taxon>
        <taxon>Sphingobacteriales</taxon>
        <taxon>Sphingobacteriaceae</taxon>
        <taxon>Mucilaginibacter</taxon>
    </lineage>
</organism>
<dbReference type="InterPro" id="IPR001789">
    <property type="entry name" value="Sig_transdc_resp-reg_receiver"/>
</dbReference>
<keyword evidence="1 3" id="KW-0597">Phosphoprotein</keyword>
<keyword evidence="2" id="KW-0902">Two-component regulatory system</keyword>
<name>A0A316GY97_9SPHI</name>
<dbReference type="CDD" id="cd00156">
    <property type="entry name" value="REC"/>
    <property type="match status" value="1"/>
</dbReference>
<feature type="domain" description="Response regulatory" evidence="4">
    <location>
        <begin position="8"/>
        <end position="125"/>
    </location>
</feature>
<dbReference type="Pfam" id="PF00072">
    <property type="entry name" value="Response_reg"/>
    <property type="match status" value="1"/>
</dbReference>
<dbReference type="SMART" id="SM00448">
    <property type="entry name" value="REC"/>
    <property type="match status" value="1"/>
</dbReference>
<dbReference type="InterPro" id="IPR050595">
    <property type="entry name" value="Bact_response_regulator"/>
</dbReference>
<comment type="caution">
    <text evidence="5">The sequence shown here is derived from an EMBL/GenBank/DDBJ whole genome shotgun (WGS) entry which is preliminary data.</text>
</comment>
<reference evidence="5 6" key="1">
    <citation type="submission" date="2018-05" db="EMBL/GenBank/DDBJ databases">
        <title>Genomic Encyclopedia of Archaeal and Bacterial Type Strains, Phase II (KMG-II): from individual species to whole genera.</title>
        <authorList>
            <person name="Goeker M."/>
        </authorList>
    </citation>
    <scope>NUCLEOTIDE SEQUENCE [LARGE SCALE GENOMIC DNA]</scope>
    <source>
        <strain evidence="5 6">DSM 19975</strain>
    </source>
</reference>
<dbReference type="PROSITE" id="PS50110">
    <property type="entry name" value="RESPONSE_REGULATORY"/>
    <property type="match status" value="1"/>
</dbReference>
<dbReference type="EMBL" id="QGHA01000014">
    <property type="protein sequence ID" value="PWK70820.1"/>
    <property type="molecule type" value="Genomic_DNA"/>
</dbReference>
<sequence length="128" mass="14304">MLKPKKSLIAIVDDDQLYRKVLHFVLIKENYKLAFEAVNGADCIYMLKQTFNYPDLIIVDVEMPVMDGFETVKAIRLNWPFIKIISHSSVLDPGVKDKVIGCGADAFVIKGQQSMNICEAIEKVLGGA</sequence>
<evidence type="ECO:0000313" key="5">
    <source>
        <dbReference type="EMBL" id="PWK70820.1"/>
    </source>
</evidence>
<evidence type="ECO:0000313" key="6">
    <source>
        <dbReference type="Proteomes" id="UP000245678"/>
    </source>
</evidence>
<evidence type="ECO:0000256" key="3">
    <source>
        <dbReference type="PROSITE-ProRule" id="PRU00169"/>
    </source>
</evidence>
<feature type="modified residue" description="4-aspartylphosphate" evidence="3">
    <location>
        <position position="60"/>
    </location>
</feature>
<dbReference type="PANTHER" id="PTHR44591:SF14">
    <property type="entry name" value="PROTEIN PILG"/>
    <property type="match status" value="1"/>
</dbReference>
<dbReference type="Proteomes" id="UP000245678">
    <property type="component" value="Unassembled WGS sequence"/>
</dbReference>
<gene>
    <name evidence="5" type="ORF">LX99_04527</name>
</gene>
<evidence type="ECO:0000256" key="1">
    <source>
        <dbReference type="ARBA" id="ARBA00022553"/>
    </source>
</evidence>
<dbReference type="RefSeq" id="WP_109609861.1">
    <property type="nucleotide sequence ID" value="NZ_QGHA01000014.1"/>
</dbReference>
<dbReference type="InterPro" id="IPR011006">
    <property type="entry name" value="CheY-like_superfamily"/>
</dbReference>
<dbReference type="GO" id="GO:0000160">
    <property type="term" value="P:phosphorelay signal transduction system"/>
    <property type="evidence" value="ECO:0007669"/>
    <property type="project" value="UniProtKB-KW"/>
</dbReference>
<accession>A0A316GY97</accession>